<dbReference type="Proteomes" id="UP000321331">
    <property type="component" value="Unassembled WGS sequence"/>
</dbReference>
<evidence type="ECO:0000313" key="1">
    <source>
        <dbReference type="EMBL" id="TXB97020.1"/>
    </source>
</evidence>
<accession>A0A5C6SHL3</accession>
<proteinExistence type="predicted"/>
<name>A0A5C6SHL3_FUSOC</name>
<feature type="non-terminal residue" evidence="1">
    <location>
        <position position="1"/>
    </location>
</feature>
<evidence type="ECO:0000313" key="2">
    <source>
        <dbReference type="Proteomes" id="UP000321331"/>
    </source>
</evidence>
<dbReference type="EMBL" id="VMNF01000014">
    <property type="protein sequence ID" value="TXB97020.1"/>
    <property type="molecule type" value="Genomic_DNA"/>
</dbReference>
<sequence length="72" mass="7661">LLLCIRLCLRVSLSAPGVVVSLRLTGYGGETDLSQVFMLELACYGAPPRPLQLAAGDRASYPLQAAETRIQG</sequence>
<comment type="caution">
    <text evidence="1">The sequence shown here is derived from an EMBL/GenBank/DDBJ whole genome shotgun (WGS) entry which is preliminary data.</text>
</comment>
<gene>
    <name evidence="1" type="ORF">FocTR4_00012172</name>
</gene>
<dbReference type="AlphaFoldDB" id="A0A5C6SHL3"/>
<reference evidence="1 2" key="1">
    <citation type="submission" date="2019-07" db="EMBL/GenBank/DDBJ databases">
        <title>The First High-Quality Draft Genome Sequence of the Causal Agent of the Current Panama Disease Epidemic.</title>
        <authorList>
            <person name="Warmington R.J."/>
            <person name="Kay W."/>
            <person name="Jeffries A."/>
            <person name="Bebber D."/>
            <person name="Moore K."/>
            <person name="Studholme D.J."/>
        </authorList>
    </citation>
    <scope>NUCLEOTIDE SEQUENCE [LARGE SCALE GENOMIC DNA]</scope>
    <source>
        <strain evidence="1 2">TR4</strain>
    </source>
</reference>
<organism evidence="1 2">
    <name type="scientific">Fusarium oxysporum f. sp. cubense</name>
    <dbReference type="NCBI Taxonomy" id="61366"/>
    <lineage>
        <taxon>Eukaryota</taxon>
        <taxon>Fungi</taxon>
        <taxon>Dikarya</taxon>
        <taxon>Ascomycota</taxon>
        <taxon>Pezizomycotina</taxon>
        <taxon>Sordariomycetes</taxon>
        <taxon>Hypocreomycetidae</taxon>
        <taxon>Hypocreales</taxon>
        <taxon>Nectriaceae</taxon>
        <taxon>Fusarium</taxon>
        <taxon>Fusarium oxysporum species complex</taxon>
    </lineage>
</organism>
<protein>
    <submittedName>
        <fullName evidence="1">Uncharacterized protein</fullName>
    </submittedName>
</protein>